<feature type="transmembrane region" description="Helical" evidence="1">
    <location>
        <begin position="25"/>
        <end position="44"/>
    </location>
</feature>
<name>A0ABT1H8S0_9NOCA</name>
<feature type="transmembrane region" description="Helical" evidence="1">
    <location>
        <begin position="133"/>
        <end position="153"/>
    </location>
</feature>
<gene>
    <name evidence="2" type="ORF">LX12_003511</name>
</gene>
<organism evidence="2 3">
    <name type="scientific">Williamsia serinedens</name>
    <dbReference type="NCBI Taxonomy" id="391736"/>
    <lineage>
        <taxon>Bacteria</taxon>
        <taxon>Bacillati</taxon>
        <taxon>Actinomycetota</taxon>
        <taxon>Actinomycetes</taxon>
        <taxon>Mycobacteriales</taxon>
        <taxon>Nocardiaceae</taxon>
        <taxon>Williamsia</taxon>
    </lineage>
</organism>
<keyword evidence="3" id="KW-1185">Reference proteome</keyword>
<evidence type="ECO:0000313" key="3">
    <source>
        <dbReference type="Proteomes" id="UP001205740"/>
    </source>
</evidence>
<dbReference type="Pfam" id="PF14325">
    <property type="entry name" value="DUF4383"/>
    <property type="match status" value="1"/>
</dbReference>
<keyword evidence="1" id="KW-1133">Transmembrane helix</keyword>
<comment type="caution">
    <text evidence="2">The sequence shown here is derived from an EMBL/GenBank/DDBJ whole genome shotgun (WGS) entry which is preliminary data.</text>
</comment>
<keyword evidence="1" id="KW-0812">Transmembrane</keyword>
<accession>A0ABT1H8S0</accession>
<sequence length="166" mass="17208">MTTHPGAAHPGAGVTPDLRRSPLRLASAAVGAVFLVVGILGFIPGITTDYDMLSFAGHHSGAKLLGVFAVSVLHNIVHLLFGVAGLALSRTAATSRAFLVGGGVIYAVLWIYGLVVDETSSANFVPLNTADNWLHFALAVGMIALGLLLPAALTPGTRTVDRRTTR</sequence>
<reference evidence="2 3" key="1">
    <citation type="submission" date="2022-06" db="EMBL/GenBank/DDBJ databases">
        <title>Genomic Encyclopedia of Archaeal and Bacterial Type Strains, Phase II (KMG-II): from individual species to whole genera.</title>
        <authorList>
            <person name="Goeker M."/>
        </authorList>
    </citation>
    <scope>NUCLEOTIDE SEQUENCE [LARGE SCALE GENOMIC DNA]</scope>
    <source>
        <strain evidence="2 3">DSM 45037</strain>
    </source>
</reference>
<proteinExistence type="predicted"/>
<evidence type="ECO:0000256" key="1">
    <source>
        <dbReference type="SAM" id="Phobius"/>
    </source>
</evidence>
<dbReference type="Proteomes" id="UP001205740">
    <property type="component" value="Unassembled WGS sequence"/>
</dbReference>
<evidence type="ECO:0008006" key="4">
    <source>
        <dbReference type="Google" id="ProtNLM"/>
    </source>
</evidence>
<dbReference type="EMBL" id="JAMTCG010000006">
    <property type="protein sequence ID" value="MCP2162307.1"/>
    <property type="molecule type" value="Genomic_DNA"/>
</dbReference>
<keyword evidence="1" id="KW-0472">Membrane</keyword>
<evidence type="ECO:0000313" key="2">
    <source>
        <dbReference type="EMBL" id="MCP2162307.1"/>
    </source>
</evidence>
<protein>
    <recommendedName>
        <fullName evidence="4">DUF4383 domain-containing protein</fullName>
    </recommendedName>
</protein>
<feature type="transmembrane region" description="Helical" evidence="1">
    <location>
        <begin position="95"/>
        <end position="113"/>
    </location>
</feature>
<feature type="transmembrane region" description="Helical" evidence="1">
    <location>
        <begin position="64"/>
        <end position="88"/>
    </location>
</feature>